<reference evidence="2 3" key="1">
    <citation type="journal article" date="2018" name="Sci. Rep.">
        <title>Comparative genomics provides insights into the lifestyle and reveals functional heterogeneity of dark septate endophytic fungi.</title>
        <authorList>
            <person name="Knapp D.G."/>
            <person name="Nemeth J.B."/>
            <person name="Barry K."/>
            <person name="Hainaut M."/>
            <person name="Henrissat B."/>
            <person name="Johnson J."/>
            <person name="Kuo A."/>
            <person name="Lim J.H.P."/>
            <person name="Lipzen A."/>
            <person name="Nolan M."/>
            <person name="Ohm R.A."/>
            <person name="Tamas L."/>
            <person name="Grigoriev I.V."/>
            <person name="Spatafora J.W."/>
            <person name="Nagy L.G."/>
            <person name="Kovacs G.M."/>
        </authorList>
    </citation>
    <scope>NUCLEOTIDE SEQUENCE [LARGE SCALE GENOMIC DNA]</scope>
    <source>
        <strain evidence="2 3">DSE2036</strain>
    </source>
</reference>
<dbReference type="InterPro" id="IPR056125">
    <property type="entry name" value="DUF7708"/>
</dbReference>
<dbReference type="Pfam" id="PF24809">
    <property type="entry name" value="DUF7708"/>
    <property type="match status" value="1"/>
</dbReference>
<accession>A0A2V1D4U6</accession>
<dbReference type="EMBL" id="KZ805624">
    <property type="protein sequence ID" value="PVH93015.1"/>
    <property type="molecule type" value="Genomic_DNA"/>
</dbReference>
<dbReference type="OrthoDB" id="61900at2759"/>
<proteinExistence type="predicted"/>
<sequence length="145" mass="16130">MDSAQIEGWYSNTATSSRSSEILETTFIHAKLLLRSIISPADFTSLFPEFHNVQKTANKDHTILSVQRSLQDAQNSYDRRVGQQHDAFQGMSPTTAVAIPPNPAGPGKAKVKTKRWLTGLSDKILFYGNVFDVMVQHHPEYVALA</sequence>
<name>A0A2V1D4U6_9PLEO</name>
<feature type="domain" description="DUF7708" evidence="1">
    <location>
        <begin position="115"/>
        <end position="145"/>
    </location>
</feature>
<dbReference type="AlphaFoldDB" id="A0A2V1D4U6"/>
<organism evidence="2 3">
    <name type="scientific">Periconia macrospinosa</name>
    <dbReference type="NCBI Taxonomy" id="97972"/>
    <lineage>
        <taxon>Eukaryota</taxon>
        <taxon>Fungi</taxon>
        <taxon>Dikarya</taxon>
        <taxon>Ascomycota</taxon>
        <taxon>Pezizomycotina</taxon>
        <taxon>Dothideomycetes</taxon>
        <taxon>Pleosporomycetidae</taxon>
        <taxon>Pleosporales</taxon>
        <taxon>Massarineae</taxon>
        <taxon>Periconiaceae</taxon>
        <taxon>Periconia</taxon>
    </lineage>
</organism>
<evidence type="ECO:0000313" key="3">
    <source>
        <dbReference type="Proteomes" id="UP000244855"/>
    </source>
</evidence>
<dbReference type="Proteomes" id="UP000244855">
    <property type="component" value="Unassembled WGS sequence"/>
</dbReference>
<evidence type="ECO:0000313" key="2">
    <source>
        <dbReference type="EMBL" id="PVH93015.1"/>
    </source>
</evidence>
<evidence type="ECO:0000259" key="1">
    <source>
        <dbReference type="Pfam" id="PF24809"/>
    </source>
</evidence>
<gene>
    <name evidence="2" type="ORF">DM02DRAFT_677122</name>
</gene>
<keyword evidence="3" id="KW-1185">Reference proteome</keyword>
<protein>
    <recommendedName>
        <fullName evidence="1">DUF7708 domain-containing protein</fullName>
    </recommendedName>
</protein>